<gene>
    <name evidence="5" type="ORF">K1J60_01815</name>
</gene>
<dbReference type="InterPro" id="IPR051052">
    <property type="entry name" value="Diverse_substrate_MTase"/>
</dbReference>
<dbReference type="Gene3D" id="3.40.50.150">
    <property type="entry name" value="Vaccinia Virus protein VP39"/>
    <property type="match status" value="1"/>
</dbReference>
<keyword evidence="6" id="KW-1185">Reference proteome</keyword>
<dbReference type="GO" id="GO:0032259">
    <property type="term" value="P:methylation"/>
    <property type="evidence" value="ECO:0007669"/>
    <property type="project" value="UniProtKB-KW"/>
</dbReference>
<feature type="domain" description="Methyltransferase" evidence="4">
    <location>
        <begin position="47"/>
        <end position="138"/>
    </location>
</feature>
<feature type="region of interest" description="Disordered" evidence="3">
    <location>
        <begin position="154"/>
        <end position="177"/>
    </location>
</feature>
<evidence type="ECO:0000256" key="3">
    <source>
        <dbReference type="SAM" id="MobiDB-lite"/>
    </source>
</evidence>
<evidence type="ECO:0000256" key="2">
    <source>
        <dbReference type="ARBA" id="ARBA00022679"/>
    </source>
</evidence>
<keyword evidence="1 5" id="KW-0489">Methyltransferase</keyword>
<dbReference type="PANTHER" id="PTHR44942">
    <property type="entry name" value="METHYLTRANSF_11 DOMAIN-CONTAINING PROTEIN"/>
    <property type="match status" value="1"/>
</dbReference>
<evidence type="ECO:0000259" key="4">
    <source>
        <dbReference type="Pfam" id="PF13649"/>
    </source>
</evidence>
<dbReference type="RefSeq" id="WP_220644585.1">
    <property type="nucleotide sequence ID" value="NZ_CP080647.1"/>
</dbReference>
<reference evidence="5 6" key="1">
    <citation type="submission" date="2021-08" db="EMBL/GenBank/DDBJ databases">
        <authorList>
            <person name="Ping M."/>
        </authorList>
    </citation>
    <scope>NUCLEOTIDE SEQUENCE [LARGE SCALE GENOMIC DNA]</scope>
    <source>
        <strain evidence="5 6">MG28</strain>
    </source>
</reference>
<evidence type="ECO:0000313" key="5">
    <source>
        <dbReference type="EMBL" id="QYX75416.1"/>
    </source>
</evidence>
<dbReference type="CDD" id="cd02440">
    <property type="entry name" value="AdoMet_MTases"/>
    <property type="match status" value="1"/>
</dbReference>
<accession>A0ABX8XHS8</accession>
<dbReference type="InterPro" id="IPR029063">
    <property type="entry name" value="SAM-dependent_MTases_sf"/>
</dbReference>
<dbReference type="GO" id="GO:0008168">
    <property type="term" value="F:methyltransferase activity"/>
    <property type="evidence" value="ECO:0007669"/>
    <property type="project" value="UniProtKB-KW"/>
</dbReference>
<dbReference type="EMBL" id="CP080647">
    <property type="protein sequence ID" value="QYX75416.1"/>
    <property type="molecule type" value="Genomic_DNA"/>
</dbReference>
<evidence type="ECO:0000313" key="6">
    <source>
        <dbReference type="Proteomes" id="UP000827138"/>
    </source>
</evidence>
<dbReference type="PANTHER" id="PTHR44942:SF4">
    <property type="entry name" value="METHYLTRANSFERASE TYPE 11 DOMAIN-CONTAINING PROTEIN"/>
    <property type="match status" value="1"/>
</dbReference>
<keyword evidence="2" id="KW-0808">Transferase</keyword>
<name>A0ABX8XHS8_9ACTN</name>
<dbReference type="Proteomes" id="UP000827138">
    <property type="component" value="Chromosome"/>
</dbReference>
<dbReference type="Pfam" id="PF13649">
    <property type="entry name" value="Methyltransf_25"/>
    <property type="match status" value="1"/>
</dbReference>
<proteinExistence type="predicted"/>
<organism evidence="5 6">
    <name type="scientific">Streptomyces akebiae</name>
    <dbReference type="NCBI Taxonomy" id="2865673"/>
    <lineage>
        <taxon>Bacteria</taxon>
        <taxon>Bacillati</taxon>
        <taxon>Actinomycetota</taxon>
        <taxon>Actinomycetes</taxon>
        <taxon>Kitasatosporales</taxon>
        <taxon>Streptomycetaceae</taxon>
        <taxon>Streptomyces</taxon>
    </lineage>
</organism>
<protein>
    <submittedName>
        <fullName evidence="5">Methyltransferase domain-containing protein</fullName>
    </submittedName>
</protein>
<dbReference type="InterPro" id="IPR041698">
    <property type="entry name" value="Methyltransf_25"/>
</dbReference>
<dbReference type="SUPFAM" id="SSF53335">
    <property type="entry name" value="S-adenosyl-L-methionine-dependent methyltransferases"/>
    <property type="match status" value="1"/>
</dbReference>
<evidence type="ECO:0000256" key="1">
    <source>
        <dbReference type="ARBA" id="ARBA00022603"/>
    </source>
</evidence>
<sequence length="295" mass="31715">MPDGWQWDPTLFQGSAAYYERGRLPYATGFAEALAGSLGLDGGGRLLDVGCGPGIVLLPMARYFTQAVGVDPDEDMLAEAERRAGHLGVTNARWVAARAEDLPAGLGTFRAVVFAQSFHWTDRYRVAATVLRMLEPGGALVHVSDLKEPVPEPVVSPAPVPSPTPVPQLAPPLSPTPPYDRIRDLVRRYLGPVRRAGQGVLVDGTPGGEAAIIERAGFEGPARLVVPAGEVVTRTSDDIVAWAFSRSDSAPHLFGDRLADFERDLRTLLAATAPDGRFAERLPATEIRIWRKPPG</sequence>